<proteinExistence type="predicted"/>
<dbReference type="Pfam" id="PF04294">
    <property type="entry name" value="VanW"/>
    <property type="match status" value="1"/>
</dbReference>
<dbReference type="RefSeq" id="WP_072986294.1">
    <property type="nucleotide sequence ID" value="NZ_FQZB01000007.1"/>
</dbReference>
<name>A0A1M6IBM9_9CLOT</name>
<dbReference type="AlphaFoldDB" id="A0A1M6IBM9"/>
<dbReference type="PANTHER" id="PTHR35788">
    <property type="entry name" value="EXPORTED PROTEIN-RELATED"/>
    <property type="match status" value="1"/>
</dbReference>
<feature type="domain" description="YoaR-like putative peptidoglycan binding" evidence="1">
    <location>
        <begin position="85"/>
        <end position="192"/>
    </location>
</feature>
<dbReference type="PANTHER" id="PTHR35788:SF1">
    <property type="entry name" value="EXPORTED PROTEIN"/>
    <property type="match status" value="1"/>
</dbReference>
<dbReference type="Proteomes" id="UP000184310">
    <property type="component" value="Unassembled WGS sequence"/>
</dbReference>
<dbReference type="InterPro" id="IPR007391">
    <property type="entry name" value="Vancomycin_resist_VanW"/>
</dbReference>
<gene>
    <name evidence="2" type="ORF">SAMN02745163_01761</name>
</gene>
<evidence type="ECO:0000313" key="2">
    <source>
        <dbReference type="EMBL" id="SHJ31841.1"/>
    </source>
</evidence>
<keyword evidence="3" id="KW-1185">Reference proteome</keyword>
<dbReference type="OrthoDB" id="9797191at2"/>
<dbReference type="InterPro" id="IPR052913">
    <property type="entry name" value="Glycopeptide_resist_protein"/>
</dbReference>
<sequence>MKNKFPKMFIPLSIVCFIAIITTMVCAISYNLHKDKVYSNVYLDDIDLSGLKETEVKDIVKKHFDDKISNNKFIFTHKNIKETKSLKDLSITFDTDTMIKDALSKNKRNNFFIDSFNYLSSNKTRIDLQIKFNINKDLLTEFCSKIDQELNKNKKLSKIEFLNNKLEYKIGDPDLSVDFDELSNSISTKLNDFKNNNNTINLKINEAKSPLSTDTFSKMTIIGSYKTKLPNANVDRTNNIRLFMNKLSGTIIMPDNVFSCDKTAGRREMQDGYKPAPAFASNKVVDSVAGGICQGVSTIYNAVLYADLQIVERAPHAMLVTYVEAGRDATIASGQIDFKFKNNKKNPIVLQSYVSNDGYVVANIWGINENPNREIKIVVNHPSTLTSSTYKQTYENGKLIKSDHLSSDKYNAH</sequence>
<protein>
    <submittedName>
        <fullName evidence="2">Vancomycin resistance protein YoaR, contains peptidoglycan-binding and VanW domains</fullName>
    </submittedName>
</protein>
<dbReference type="EMBL" id="FQZB01000007">
    <property type="protein sequence ID" value="SHJ31841.1"/>
    <property type="molecule type" value="Genomic_DNA"/>
</dbReference>
<dbReference type="STRING" id="1121302.SAMN02745163_01761"/>
<reference evidence="2 3" key="1">
    <citation type="submission" date="2016-11" db="EMBL/GenBank/DDBJ databases">
        <authorList>
            <person name="Jaros S."/>
            <person name="Januszkiewicz K."/>
            <person name="Wedrychowicz H."/>
        </authorList>
    </citation>
    <scope>NUCLEOTIDE SEQUENCE [LARGE SCALE GENOMIC DNA]</scope>
    <source>
        <strain evidence="2 3">DSM 21758</strain>
    </source>
</reference>
<evidence type="ECO:0000313" key="3">
    <source>
        <dbReference type="Proteomes" id="UP000184310"/>
    </source>
</evidence>
<dbReference type="InterPro" id="IPR022029">
    <property type="entry name" value="YoaR-like_PG-bd"/>
</dbReference>
<organism evidence="2 3">
    <name type="scientific">Clostridium cavendishii DSM 21758</name>
    <dbReference type="NCBI Taxonomy" id="1121302"/>
    <lineage>
        <taxon>Bacteria</taxon>
        <taxon>Bacillati</taxon>
        <taxon>Bacillota</taxon>
        <taxon>Clostridia</taxon>
        <taxon>Eubacteriales</taxon>
        <taxon>Clostridiaceae</taxon>
        <taxon>Clostridium</taxon>
    </lineage>
</organism>
<evidence type="ECO:0000259" key="1">
    <source>
        <dbReference type="Pfam" id="PF12229"/>
    </source>
</evidence>
<accession>A0A1M6IBM9</accession>
<dbReference type="Pfam" id="PF12229">
    <property type="entry name" value="PG_binding_4"/>
    <property type="match status" value="1"/>
</dbReference>